<accession>A0AAX6HWY7</accession>
<feature type="region of interest" description="Disordered" evidence="2">
    <location>
        <begin position="37"/>
        <end position="213"/>
    </location>
</feature>
<dbReference type="PROSITE" id="PS00028">
    <property type="entry name" value="ZINC_FINGER_C2H2_1"/>
    <property type="match status" value="1"/>
</dbReference>
<keyword evidence="5" id="KW-1185">Reference proteome</keyword>
<comment type="caution">
    <text evidence="4">The sequence shown here is derived from an EMBL/GenBank/DDBJ whole genome shotgun (WGS) entry which is preliminary data.</text>
</comment>
<feature type="domain" description="C2H2-type" evidence="3">
    <location>
        <begin position="207"/>
        <end position="234"/>
    </location>
</feature>
<protein>
    <submittedName>
        <fullName evidence="4">Histone deacetylase HDT2-like</fullName>
    </submittedName>
</protein>
<organism evidence="4 5">
    <name type="scientific">Iris pallida</name>
    <name type="common">Sweet iris</name>
    <dbReference type="NCBI Taxonomy" id="29817"/>
    <lineage>
        <taxon>Eukaryota</taxon>
        <taxon>Viridiplantae</taxon>
        <taxon>Streptophyta</taxon>
        <taxon>Embryophyta</taxon>
        <taxon>Tracheophyta</taxon>
        <taxon>Spermatophyta</taxon>
        <taxon>Magnoliopsida</taxon>
        <taxon>Liliopsida</taxon>
        <taxon>Asparagales</taxon>
        <taxon>Iridaceae</taxon>
        <taxon>Iridoideae</taxon>
        <taxon>Irideae</taxon>
        <taxon>Iris</taxon>
    </lineage>
</organism>
<keyword evidence="1" id="KW-0479">Metal-binding</keyword>
<evidence type="ECO:0000313" key="5">
    <source>
        <dbReference type="Proteomes" id="UP001140949"/>
    </source>
</evidence>
<name>A0AAX6HWY7_IRIPA</name>
<dbReference type="Proteomes" id="UP001140949">
    <property type="component" value="Unassembled WGS sequence"/>
</dbReference>
<evidence type="ECO:0000313" key="4">
    <source>
        <dbReference type="EMBL" id="KAJ6845298.1"/>
    </source>
</evidence>
<dbReference type="InterPro" id="IPR013087">
    <property type="entry name" value="Znf_C2H2_type"/>
</dbReference>
<reference evidence="4" key="2">
    <citation type="submission" date="2023-04" db="EMBL/GenBank/DDBJ databases">
        <authorList>
            <person name="Bruccoleri R.E."/>
            <person name="Oakeley E.J."/>
            <person name="Faust A.-M."/>
            <person name="Dessus-Babus S."/>
            <person name="Altorfer M."/>
            <person name="Burckhardt D."/>
            <person name="Oertli M."/>
            <person name="Naumann U."/>
            <person name="Petersen F."/>
            <person name="Wong J."/>
        </authorList>
    </citation>
    <scope>NUCLEOTIDE SEQUENCE</scope>
    <source>
        <strain evidence="4">GSM-AAB239-AS_SAM_17_03QT</strain>
        <tissue evidence="4">Leaf</tissue>
    </source>
</reference>
<gene>
    <name evidence="4" type="ORF">M6B38_289655</name>
</gene>
<evidence type="ECO:0000259" key="3">
    <source>
        <dbReference type="PROSITE" id="PS50157"/>
    </source>
</evidence>
<keyword evidence="1" id="KW-0863">Zinc-finger</keyword>
<evidence type="ECO:0000256" key="1">
    <source>
        <dbReference type="PROSITE-ProRule" id="PRU00042"/>
    </source>
</evidence>
<feature type="compositionally biased region" description="Acidic residues" evidence="2">
    <location>
        <begin position="86"/>
        <end position="130"/>
    </location>
</feature>
<dbReference type="AlphaFoldDB" id="A0AAX6HWY7"/>
<dbReference type="EMBL" id="JANAVB010006389">
    <property type="protein sequence ID" value="KAJ6845298.1"/>
    <property type="molecule type" value="Genomic_DNA"/>
</dbReference>
<sequence>MLVYIFADTRLLLRMINILFLFHYFGFILEMNNSESEEEMQVAPNANGKVVKKEQPKTTGKEDNSVGKTKVKKDEAVKVEPKAKDEDEDDEDDDDEDDSEDDSEEGSDDEMAMGDSDDEDGDESSEEEEDATPKKAAVSGKKRPAESVTKTPTTEKKAKLVSPAGQKTGGNGKKGAHTATPHPAKGGKTPANADKSKQQTPKSAGSASCKACSKSFNSDNALQAHNKAKHSASK</sequence>
<feature type="compositionally biased region" description="Basic and acidic residues" evidence="2">
    <location>
        <begin position="72"/>
        <end position="85"/>
    </location>
</feature>
<feature type="compositionally biased region" description="Basic and acidic residues" evidence="2">
    <location>
        <begin position="51"/>
        <end position="65"/>
    </location>
</feature>
<proteinExistence type="predicted"/>
<reference evidence="4" key="1">
    <citation type="journal article" date="2023" name="GigaByte">
        <title>Genome assembly of the bearded iris, Iris pallida Lam.</title>
        <authorList>
            <person name="Bruccoleri R.E."/>
            <person name="Oakeley E.J."/>
            <person name="Faust A.M.E."/>
            <person name="Altorfer M."/>
            <person name="Dessus-Babus S."/>
            <person name="Burckhardt D."/>
            <person name="Oertli M."/>
            <person name="Naumann U."/>
            <person name="Petersen F."/>
            <person name="Wong J."/>
        </authorList>
    </citation>
    <scope>NUCLEOTIDE SEQUENCE</scope>
    <source>
        <strain evidence="4">GSM-AAB239-AS_SAM_17_03QT</strain>
    </source>
</reference>
<feature type="compositionally biased region" description="Low complexity" evidence="2">
    <location>
        <begin position="202"/>
        <end position="213"/>
    </location>
</feature>
<evidence type="ECO:0000256" key="2">
    <source>
        <dbReference type="SAM" id="MobiDB-lite"/>
    </source>
</evidence>
<dbReference type="PROSITE" id="PS50157">
    <property type="entry name" value="ZINC_FINGER_C2H2_2"/>
    <property type="match status" value="1"/>
</dbReference>
<keyword evidence="1" id="KW-0862">Zinc</keyword>
<dbReference type="GO" id="GO:0008270">
    <property type="term" value="F:zinc ion binding"/>
    <property type="evidence" value="ECO:0007669"/>
    <property type="project" value="UniProtKB-KW"/>
</dbReference>